<feature type="transmembrane region" description="Helical" evidence="13">
    <location>
        <begin position="853"/>
        <end position="875"/>
    </location>
</feature>
<reference evidence="16" key="2">
    <citation type="submission" date="2021-09" db="EMBL/GenBank/DDBJ databases">
        <authorList>
            <person name="Jia N."/>
            <person name="Wang J."/>
            <person name="Shi W."/>
            <person name="Du L."/>
            <person name="Sun Y."/>
            <person name="Zhan W."/>
            <person name="Jiang J."/>
            <person name="Wang Q."/>
            <person name="Zhang B."/>
            <person name="Ji P."/>
            <person name="Sakyi L.B."/>
            <person name="Cui X."/>
            <person name="Yuan T."/>
            <person name="Jiang B."/>
            <person name="Yang W."/>
            <person name="Lam T.T.-Y."/>
            <person name="Chang Q."/>
            <person name="Ding S."/>
            <person name="Wang X."/>
            <person name="Zhu J."/>
            <person name="Ruan X."/>
            <person name="Zhao L."/>
            <person name="Wei J."/>
            <person name="Que T."/>
            <person name="Du C."/>
            <person name="Cheng J."/>
            <person name="Dai P."/>
            <person name="Han X."/>
            <person name="Huang E."/>
            <person name="Gao Y."/>
            <person name="Liu J."/>
            <person name="Shao H."/>
            <person name="Ye R."/>
            <person name="Li L."/>
            <person name="Wei W."/>
            <person name="Wang X."/>
            <person name="Wang C."/>
            <person name="Huo Q."/>
            <person name="Li W."/>
            <person name="Guo W."/>
            <person name="Chen H."/>
            <person name="Chen S."/>
            <person name="Zhou L."/>
            <person name="Zhou L."/>
            <person name="Ni X."/>
            <person name="Tian J."/>
            <person name="Zhou Y."/>
            <person name="Sheng Y."/>
            <person name="Liu T."/>
            <person name="Pan Y."/>
            <person name="Xia L."/>
            <person name="Li J."/>
            <person name="Zhao F."/>
            <person name="Cao W."/>
        </authorList>
    </citation>
    <scope>NUCLEOTIDE SEQUENCE</scope>
    <source>
        <strain evidence="16">Rsan-2018</strain>
        <tissue evidence="16">Larvae</tissue>
    </source>
</reference>
<dbReference type="Pfam" id="PF07686">
    <property type="entry name" value="V-set"/>
    <property type="match status" value="1"/>
</dbReference>
<dbReference type="GO" id="GO:0007155">
    <property type="term" value="P:cell adhesion"/>
    <property type="evidence" value="ECO:0007669"/>
    <property type="project" value="UniProtKB-KW"/>
</dbReference>
<keyword evidence="7 13" id="KW-1133">Transmembrane helix</keyword>
<evidence type="ECO:0000256" key="12">
    <source>
        <dbReference type="ARBA" id="ARBA00034103"/>
    </source>
</evidence>
<evidence type="ECO:0000256" key="1">
    <source>
        <dbReference type="ARBA" id="ARBA00004167"/>
    </source>
</evidence>
<dbReference type="InterPro" id="IPR013783">
    <property type="entry name" value="Ig-like_fold"/>
</dbReference>
<feature type="domain" description="Ig-like" evidence="14">
    <location>
        <begin position="3"/>
        <end position="95"/>
    </location>
</feature>
<keyword evidence="9 13" id="KW-0472">Membrane</keyword>
<protein>
    <recommendedName>
        <fullName evidence="18">Down syndrome cell adhesion molecule</fullName>
    </recommendedName>
</protein>
<dbReference type="SUPFAM" id="SSF48726">
    <property type="entry name" value="Immunoglobulin"/>
    <property type="match status" value="5"/>
</dbReference>
<keyword evidence="2 13" id="KW-0812">Transmembrane</keyword>
<keyword evidence="4" id="KW-0677">Repeat</keyword>
<dbReference type="FunFam" id="2.60.40.10:FF:000333">
    <property type="entry name" value="Down syndrome cell adhesion molecule"/>
    <property type="match status" value="1"/>
</dbReference>
<dbReference type="PROSITE" id="PS50853">
    <property type="entry name" value="FN3"/>
    <property type="match status" value="2"/>
</dbReference>
<comment type="caution">
    <text evidence="16">The sequence shown here is derived from an EMBL/GenBank/DDBJ whole genome shotgun (WGS) entry which is preliminary data.</text>
</comment>
<dbReference type="InterPro" id="IPR003961">
    <property type="entry name" value="FN3_dom"/>
</dbReference>
<feature type="domain" description="Ig-like" evidence="14">
    <location>
        <begin position="209"/>
        <end position="300"/>
    </location>
</feature>
<evidence type="ECO:0000256" key="7">
    <source>
        <dbReference type="ARBA" id="ARBA00022989"/>
    </source>
</evidence>
<evidence type="ECO:0000256" key="2">
    <source>
        <dbReference type="ARBA" id="ARBA00022692"/>
    </source>
</evidence>
<feature type="domain" description="Ig-like" evidence="14">
    <location>
        <begin position="363"/>
        <end position="455"/>
    </location>
</feature>
<dbReference type="GO" id="GO:0031430">
    <property type="term" value="C:M band"/>
    <property type="evidence" value="ECO:0007669"/>
    <property type="project" value="TreeGrafter"/>
</dbReference>
<dbReference type="VEuPathDB" id="VectorBase:RSAN_033015"/>
<dbReference type="GO" id="GO:0007399">
    <property type="term" value="P:nervous system development"/>
    <property type="evidence" value="ECO:0007669"/>
    <property type="project" value="UniProtKB-KW"/>
</dbReference>
<dbReference type="Gene3D" id="2.60.40.10">
    <property type="entry name" value="Immunoglobulins"/>
    <property type="match status" value="8"/>
</dbReference>
<keyword evidence="3" id="KW-0732">Signal</keyword>
<dbReference type="GO" id="GO:0045214">
    <property type="term" value="P:sarcomere organization"/>
    <property type="evidence" value="ECO:0007669"/>
    <property type="project" value="TreeGrafter"/>
</dbReference>
<dbReference type="InterPro" id="IPR056754">
    <property type="entry name" value="DSCAM/DSCAML_C"/>
</dbReference>
<dbReference type="PANTHER" id="PTHR13817:SF166">
    <property type="entry name" value="NEURONAL IGCAM-RELATED"/>
    <property type="match status" value="1"/>
</dbReference>
<evidence type="ECO:0000256" key="11">
    <source>
        <dbReference type="ARBA" id="ARBA00023319"/>
    </source>
</evidence>
<dbReference type="Proteomes" id="UP000821837">
    <property type="component" value="Unassembled WGS sequence"/>
</dbReference>
<dbReference type="CDD" id="cd00063">
    <property type="entry name" value="FN3"/>
    <property type="match status" value="3"/>
</dbReference>
<dbReference type="PROSITE" id="PS50835">
    <property type="entry name" value="IG_LIKE"/>
    <property type="match status" value="4"/>
</dbReference>
<dbReference type="Pfam" id="PF00041">
    <property type="entry name" value="fn3"/>
    <property type="match status" value="1"/>
</dbReference>
<sequence>MSPTLEETFGSVTVKRGDAVSLRCRARGSPTPEISWAIDGDFLYPSQRLRITAERSPSDVESVLNISDARLEDSGEYSCVARNDIATDAHSARVDVEGEPFVRPLRNVTVVSGTLLTLRCPYGGYPIESLTWRKECSHAKQMGYKLSISWQVARTKDVLCKKQSVDNRGRLLVQQALKFADEGEYTCAITGHSQLVASGSTYVSVVVAPTIDEHFFPDVVKVEEGSRSRLMCSVSKGDPPLRFRWLKNGLRISSHGERVIETTDDSSIIKIGRVRFADHGEYTCFVSNDAASVNRSVELVVHGSYPRNFSYIHYNFRNHQFNNGSLLIREVEEADGGFYLCEADNGIGAGISRLAHLKVKVPPKFKEKHRRLSVKKGENLQVHCQAVGDPPTTYFWEKNQKPIDTERYHIKTVEGSGGKSYSLLDMQEPTRDESGVYSCKAKNDHGEDTSHIQVIVQEPPDAPVGVQVTNCTSRSATVQWQTPYNGNSPITRYMLHYKLLKDPWNGPVSVLVILGSDTQSTVRELQPVTEYAIRVSAENALGPGEHSGQVVVTTLEEGKCVQMPFLLNINNAPSPSGAPLSLTVHTTGSQSLKVSWKAPKKEQQHGTILGYRVGYRVAHTDDSFQFKQVEVRRVPGYGGVPSGRNEEKDGREGEHEYSKFTYRRIFEKKKKARQIVTALFGALLDGPISFVPITTFAAPPPTSPSIKALPLSNSSLLVQWEREKKDDYSATAPISPASDKFVVTNGTSAALNLAAWMTAGCPVTSFAVQYRPRFHKAWILAADAISPGRRHYVIGDLAPGRQYQVRVVAQSDAGATQADFPFRTAALPDSVSTQSPTAIKDQSAVPFHLNASMVAPLAVCAILMPIAVLLVHIYFKRHRSRRSRAIEHESPDPSKQYFQDAVILSVFNQKEPAMKNSVASSTYYASMSNKTLPLAIKNHRPVMQWLRLYVEPRVPVLYTGSASTTPCILSIVPSIKGHYCQTQFQSTKYELFWCYLGRIN</sequence>
<dbReference type="InterPro" id="IPR013106">
    <property type="entry name" value="Ig_V-set"/>
</dbReference>
<dbReference type="SMART" id="SM00060">
    <property type="entry name" value="FN3"/>
    <property type="match status" value="3"/>
</dbReference>
<dbReference type="InterPro" id="IPR007110">
    <property type="entry name" value="Ig-like_dom"/>
</dbReference>
<dbReference type="InterPro" id="IPR003598">
    <property type="entry name" value="Ig_sub2"/>
</dbReference>
<dbReference type="EMBL" id="JABSTV010001248">
    <property type="protein sequence ID" value="KAH7969810.1"/>
    <property type="molecule type" value="Genomic_DNA"/>
</dbReference>
<dbReference type="SUPFAM" id="SSF49265">
    <property type="entry name" value="Fibronectin type III"/>
    <property type="match status" value="2"/>
</dbReference>
<dbReference type="FunFam" id="2.60.40.10:FF:000017">
    <property type="entry name" value="Down syndrome cell adhesion molecule b"/>
    <property type="match status" value="1"/>
</dbReference>
<dbReference type="InterPro" id="IPR003599">
    <property type="entry name" value="Ig_sub"/>
</dbReference>
<dbReference type="PRINTS" id="PR00014">
    <property type="entry name" value="FNTYPEIII"/>
</dbReference>
<evidence type="ECO:0000256" key="3">
    <source>
        <dbReference type="ARBA" id="ARBA00022729"/>
    </source>
</evidence>
<dbReference type="InterPro" id="IPR013098">
    <property type="entry name" value="Ig_I-set"/>
</dbReference>
<keyword evidence="6" id="KW-0524">Neurogenesis</keyword>
<keyword evidence="17" id="KW-1185">Reference proteome</keyword>
<organism evidence="16 17">
    <name type="scientific">Rhipicephalus sanguineus</name>
    <name type="common">Brown dog tick</name>
    <name type="synonym">Ixodes sanguineus</name>
    <dbReference type="NCBI Taxonomy" id="34632"/>
    <lineage>
        <taxon>Eukaryota</taxon>
        <taxon>Metazoa</taxon>
        <taxon>Ecdysozoa</taxon>
        <taxon>Arthropoda</taxon>
        <taxon>Chelicerata</taxon>
        <taxon>Arachnida</taxon>
        <taxon>Acari</taxon>
        <taxon>Parasitiformes</taxon>
        <taxon>Ixodida</taxon>
        <taxon>Ixodoidea</taxon>
        <taxon>Ixodidae</taxon>
        <taxon>Rhipicephalinae</taxon>
        <taxon>Rhipicephalus</taxon>
        <taxon>Rhipicephalus</taxon>
    </lineage>
</organism>
<keyword evidence="10" id="KW-1015">Disulfide bond</keyword>
<feature type="domain" description="Fibronectin type-III" evidence="15">
    <location>
        <begin position="462"/>
        <end position="557"/>
    </location>
</feature>
<keyword evidence="5" id="KW-0130">Cell adhesion</keyword>
<dbReference type="SMART" id="SM00408">
    <property type="entry name" value="IGc2"/>
    <property type="match status" value="5"/>
</dbReference>
<dbReference type="SMART" id="SM00409">
    <property type="entry name" value="IG"/>
    <property type="match status" value="4"/>
</dbReference>
<dbReference type="AlphaFoldDB" id="A0A9D4T380"/>
<evidence type="ECO:0000256" key="6">
    <source>
        <dbReference type="ARBA" id="ARBA00022902"/>
    </source>
</evidence>
<evidence type="ECO:0000256" key="9">
    <source>
        <dbReference type="ARBA" id="ARBA00023136"/>
    </source>
</evidence>
<dbReference type="PANTHER" id="PTHR13817">
    <property type="entry name" value="TITIN"/>
    <property type="match status" value="1"/>
</dbReference>
<dbReference type="InterPro" id="IPR050964">
    <property type="entry name" value="Striated_Muscle_Regulatory"/>
</dbReference>
<evidence type="ECO:0008006" key="18">
    <source>
        <dbReference type="Google" id="ProtNLM"/>
    </source>
</evidence>
<comment type="subcellular location">
    <subcellularLocation>
        <location evidence="1">Membrane</location>
        <topology evidence="1">Single-pass membrane protein</topology>
    </subcellularLocation>
    <subcellularLocation>
        <location evidence="12">Synapse</location>
    </subcellularLocation>
</comment>
<keyword evidence="11" id="KW-0393">Immunoglobulin domain</keyword>
<evidence type="ECO:0000256" key="5">
    <source>
        <dbReference type="ARBA" id="ARBA00022889"/>
    </source>
</evidence>
<dbReference type="Pfam" id="PF07679">
    <property type="entry name" value="I-set"/>
    <property type="match status" value="3"/>
</dbReference>
<evidence type="ECO:0000259" key="15">
    <source>
        <dbReference type="PROSITE" id="PS50853"/>
    </source>
</evidence>
<evidence type="ECO:0000256" key="13">
    <source>
        <dbReference type="SAM" id="Phobius"/>
    </source>
</evidence>
<evidence type="ECO:0000256" key="4">
    <source>
        <dbReference type="ARBA" id="ARBA00022737"/>
    </source>
</evidence>
<dbReference type="GO" id="GO:0045202">
    <property type="term" value="C:synapse"/>
    <property type="evidence" value="ECO:0007669"/>
    <property type="project" value="UniProtKB-SubCell"/>
</dbReference>
<proteinExistence type="predicted"/>
<accession>A0A9D4T380</accession>
<dbReference type="InterPro" id="IPR036116">
    <property type="entry name" value="FN3_sf"/>
</dbReference>
<keyword evidence="8" id="KW-0770">Synapse</keyword>
<feature type="domain" description="Fibronectin type-III" evidence="15">
    <location>
        <begin position="735"/>
        <end position="836"/>
    </location>
</feature>
<evidence type="ECO:0000313" key="17">
    <source>
        <dbReference type="Proteomes" id="UP000821837"/>
    </source>
</evidence>
<name>A0A9D4T380_RHISA</name>
<dbReference type="GO" id="GO:0016020">
    <property type="term" value="C:membrane"/>
    <property type="evidence" value="ECO:0007669"/>
    <property type="project" value="UniProtKB-SubCell"/>
</dbReference>
<dbReference type="Pfam" id="PF25059">
    <property type="entry name" value="FN3_DSCAM-DSCAML_C"/>
    <property type="match status" value="1"/>
</dbReference>
<gene>
    <name evidence="16" type="ORF">HPB52_021990</name>
</gene>
<reference evidence="16" key="1">
    <citation type="journal article" date="2020" name="Cell">
        <title>Large-Scale Comparative Analyses of Tick Genomes Elucidate Their Genetic Diversity and Vector Capacities.</title>
        <authorList>
            <consortium name="Tick Genome and Microbiome Consortium (TIGMIC)"/>
            <person name="Jia N."/>
            <person name="Wang J."/>
            <person name="Shi W."/>
            <person name="Du L."/>
            <person name="Sun Y."/>
            <person name="Zhan W."/>
            <person name="Jiang J.F."/>
            <person name="Wang Q."/>
            <person name="Zhang B."/>
            <person name="Ji P."/>
            <person name="Bell-Sakyi L."/>
            <person name="Cui X.M."/>
            <person name="Yuan T.T."/>
            <person name="Jiang B.G."/>
            <person name="Yang W.F."/>
            <person name="Lam T.T."/>
            <person name="Chang Q.C."/>
            <person name="Ding S.J."/>
            <person name="Wang X.J."/>
            <person name="Zhu J.G."/>
            <person name="Ruan X.D."/>
            <person name="Zhao L."/>
            <person name="Wei J.T."/>
            <person name="Ye R.Z."/>
            <person name="Que T.C."/>
            <person name="Du C.H."/>
            <person name="Zhou Y.H."/>
            <person name="Cheng J.X."/>
            <person name="Dai P.F."/>
            <person name="Guo W.B."/>
            <person name="Han X.H."/>
            <person name="Huang E.J."/>
            <person name="Li L.F."/>
            <person name="Wei W."/>
            <person name="Gao Y.C."/>
            <person name="Liu J.Z."/>
            <person name="Shao H.Z."/>
            <person name="Wang X."/>
            <person name="Wang C.C."/>
            <person name="Yang T.C."/>
            <person name="Huo Q.B."/>
            <person name="Li W."/>
            <person name="Chen H.Y."/>
            <person name="Chen S.E."/>
            <person name="Zhou L.G."/>
            <person name="Ni X.B."/>
            <person name="Tian J.H."/>
            <person name="Sheng Y."/>
            <person name="Liu T."/>
            <person name="Pan Y.S."/>
            <person name="Xia L.Y."/>
            <person name="Li J."/>
            <person name="Zhao F."/>
            <person name="Cao W.C."/>
        </authorList>
    </citation>
    <scope>NUCLEOTIDE SEQUENCE</scope>
    <source>
        <strain evidence="16">Rsan-2018</strain>
    </source>
</reference>
<dbReference type="FunFam" id="2.60.40.10:FF:000032">
    <property type="entry name" value="palladin isoform X1"/>
    <property type="match status" value="1"/>
</dbReference>
<evidence type="ECO:0000256" key="8">
    <source>
        <dbReference type="ARBA" id="ARBA00023018"/>
    </source>
</evidence>
<evidence type="ECO:0000313" key="16">
    <source>
        <dbReference type="EMBL" id="KAH7969810.1"/>
    </source>
</evidence>
<evidence type="ECO:0000259" key="14">
    <source>
        <dbReference type="PROSITE" id="PS50835"/>
    </source>
</evidence>
<dbReference type="InterPro" id="IPR036179">
    <property type="entry name" value="Ig-like_dom_sf"/>
</dbReference>
<evidence type="ECO:0000256" key="10">
    <source>
        <dbReference type="ARBA" id="ARBA00023157"/>
    </source>
</evidence>
<feature type="domain" description="Ig-like" evidence="14">
    <location>
        <begin position="100"/>
        <end position="204"/>
    </location>
</feature>